<accession>A0A507CNM9</accession>
<feature type="compositionally biased region" description="Basic and acidic residues" evidence="4">
    <location>
        <begin position="1"/>
        <end position="12"/>
    </location>
</feature>
<dbReference type="GO" id="GO:0000272">
    <property type="term" value="P:polysaccharide catabolic process"/>
    <property type="evidence" value="ECO:0007669"/>
    <property type="project" value="InterPro"/>
</dbReference>
<dbReference type="AlphaFoldDB" id="A0A507CNM9"/>
<dbReference type="InterPro" id="IPR041036">
    <property type="entry name" value="GH5_C"/>
</dbReference>
<feature type="domain" description="Glycoside hydrolase family 5" evidence="5">
    <location>
        <begin position="104"/>
        <end position="172"/>
    </location>
</feature>
<name>A0A507CNM9_9FUNG</name>
<evidence type="ECO:0000256" key="1">
    <source>
        <dbReference type="ARBA" id="ARBA00005641"/>
    </source>
</evidence>
<dbReference type="OrthoDB" id="9971853at2759"/>
<dbReference type="EMBL" id="QEAM01000365">
    <property type="protein sequence ID" value="TPX40730.1"/>
    <property type="molecule type" value="Genomic_DNA"/>
</dbReference>
<reference evidence="9 10" key="1">
    <citation type="journal article" date="2019" name="Sci. Rep.">
        <title>Comparative genomics of chytrid fungi reveal insights into the obligate biotrophic and pathogenic lifestyle of Synchytrium endobioticum.</title>
        <authorList>
            <person name="van de Vossenberg B.T.L.H."/>
            <person name="Warris S."/>
            <person name="Nguyen H.D.T."/>
            <person name="van Gent-Pelzer M.P.E."/>
            <person name="Joly D.L."/>
            <person name="van de Geest H.C."/>
            <person name="Bonants P.J.M."/>
            <person name="Smith D.S."/>
            <person name="Levesque C.A."/>
            <person name="van der Lee T.A.J."/>
        </authorList>
    </citation>
    <scope>NUCLEOTIDE SEQUENCE [LARGE SCALE GENOMIC DNA]</scope>
    <source>
        <strain evidence="7 10">LEV6574</strain>
        <strain evidence="8 9">MB42</strain>
    </source>
</reference>
<dbReference type="Gene3D" id="3.20.20.80">
    <property type="entry name" value="Glycosidases"/>
    <property type="match status" value="1"/>
</dbReference>
<comment type="similarity">
    <text evidence="1">Belongs to the glycosyl hydrolase 5 (cellulase A) family.</text>
</comment>
<dbReference type="InterPro" id="IPR013780">
    <property type="entry name" value="Glyco_hydro_b"/>
</dbReference>
<evidence type="ECO:0000313" key="7">
    <source>
        <dbReference type="EMBL" id="TPX40730.1"/>
    </source>
</evidence>
<dbReference type="Proteomes" id="UP000320475">
    <property type="component" value="Unassembled WGS sequence"/>
</dbReference>
<dbReference type="GO" id="GO:0050295">
    <property type="term" value="F:steryl-beta-glucosidase activity"/>
    <property type="evidence" value="ECO:0007669"/>
    <property type="project" value="TreeGrafter"/>
</dbReference>
<dbReference type="Pfam" id="PF00150">
    <property type="entry name" value="Cellulase"/>
    <property type="match status" value="1"/>
</dbReference>
<evidence type="ECO:0000313" key="10">
    <source>
        <dbReference type="Proteomes" id="UP000320475"/>
    </source>
</evidence>
<keyword evidence="2" id="KW-0378">Hydrolase</keyword>
<evidence type="ECO:0000313" key="9">
    <source>
        <dbReference type="Proteomes" id="UP000317494"/>
    </source>
</evidence>
<gene>
    <name evidence="7" type="ORF">SeLEV6574_g06445</name>
    <name evidence="8" type="ORF">SeMB42_g04314</name>
</gene>
<dbReference type="PANTHER" id="PTHR31308">
    <property type="match status" value="1"/>
</dbReference>
<comment type="caution">
    <text evidence="7">The sequence shown here is derived from an EMBL/GenBank/DDBJ whole genome shotgun (WGS) entry which is preliminary data.</text>
</comment>
<dbReference type="GO" id="GO:1904462">
    <property type="term" value="P:ergosteryl 3-beta-D-glucoside catabolic process"/>
    <property type="evidence" value="ECO:0007669"/>
    <property type="project" value="TreeGrafter"/>
</dbReference>
<dbReference type="InterPro" id="IPR052066">
    <property type="entry name" value="Glycosphingolipid_Hydrolases"/>
</dbReference>
<evidence type="ECO:0000256" key="3">
    <source>
        <dbReference type="ARBA" id="ARBA00023295"/>
    </source>
</evidence>
<dbReference type="STRING" id="286115.A0A507CNM9"/>
<keyword evidence="9" id="KW-1185">Reference proteome</keyword>
<protein>
    <recommendedName>
        <fullName evidence="11">Glycoside hydrolase family 5 domain-containing protein</fullName>
    </recommendedName>
</protein>
<evidence type="ECO:0000256" key="4">
    <source>
        <dbReference type="SAM" id="MobiDB-lite"/>
    </source>
</evidence>
<dbReference type="Proteomes" id="UP000317494">
    <property type="component" value="Unassembled WGS sequence"/>
</dbReference>
<feature type="domain" description="Glycoside hydrolase family 5 C-terminal" evidence="6">
    <location>
        <begin position="656"/>
        <end position="740"/>
    </location>
</feature>
<dbReference type="InterPro" id="IPR001547">
    <property type="entry name" value="Glyco_hydro_5"/>
</dbReference>
<dbReference type="PANTHER" id="PTHR31308:SF5">
    <property type="entry name" value="ERGOSTERYL-BETA-GLUCOSIDASE"/>
    <property type="match status" value="1"/>
</dbReference>
<evidence type="ECO:0000259" key="6">
    <source>
        <dbReference type="Pfam" id="PF18564"/>
    </source>
</evidence>
<dbReference type="VEuPathDB" id="FungiDB:SeMB42_g04314"/>
<evidence type="ECO:0008006" key="11">
    <source>
        <dbReference type="Google" id="ProtNLM"/>
    </source>
</evidence>
<feature type="compositionally biased region" description="Polar residues" evidence="4">
    <location>
        <begin position="13"/>
        <end position="30"/>
    </location>
</feature>
<evidence type="ECO:0000259" key="5">
    <source>
        <dbReference type="Pfam" id="PF00150"/>
    </source>
</evidence>
<keyword evidence="3" id="KW-0326">Glycosidase</keyword>
<dbReference type="EMBL" id="QEAN01000171">
    <property type="protein sequence ID" value="TPX44500.1"/>
    <property type="molecule type" value="Genomic_DNA"/>
</dbReference>
<evidence type="ECO:0000256" key="2">
    <source>
        <dbReference type="ARBA" id="ARBA00022801"/>
    </source>
</evidence>
<evidence type="ECO:0000313" key="8">
    <source>
        <dbReference type="EMBL" id="TPX44500.1"/>
    </source>
</evidence>
<organism evidence="7 10">
    <name type="scientific">Synchytrium endobioticum</name>
    <dbReference type="NCBI Taxonomy" id="286115"/>
    <lineage>
        <taxon>Eukaryota</taxon>
        <taxon>Fungi</taxon>
        <taxon>Fungi incertae sedis</taxon>
        <taxon>Chytridiomycota</taxon>
        <taxon>Chytridiomycota incertae sedis</taxon>
        <taxon>Chytridiomycetes</taxon>
        <taxon>Synchytriales</taxon>
        <taxon>Synchytriaceae</taxon>
        <taxon>Synchytrium</taxon>
    </lineage>
</organism>
<sequence>MMNKGGKIEPEAKSSTTGTSNTDFPVSVSSDTTKPNLAINDIKPFIPTVLDTNNTLFFKDADGRNLQLRGVNVSGSCKLPVNKPSHEPNAFFDDTNVTFVGRPFPLSEADEHLGRLRHWGFNFLRYCIAWEAIEHAGPGIYDVEYLEYVVSVLQKCKEYGFYVFIDPHQDVWSRFSGGSGAPGWTLRLVGFDPSHFGATAAAIVHNTFHEPSAFPRMIWPSNYDKLACATMFTCFFGGSIFAPSCNIKDEITGEQVNIQEYLQSHYINSVCQLTQRIKAAGGLEDVCVVGYDTFNEPHHGWIGVHSVDAIPEDALTRNGLVPTPFQSMLLGEGLPTAAQVWGMSWRGFIQMGTKKVDPGGTRAWKDDSSCIWAREGVWDISTQKVLRPNHFAVNSETGKMVDFYDDCFKPFVRKYTSAIRSIHNTAVIFVEPPVMVMPPKFNKEKGDPTDRIVYAPHWYDGMTLFNKSFNRNYTVDVVSLKYKLITNPLLGIRVGEAGIKACFKNQLDIVRRYGHENLGVIPTVMGEIGIPFDMDDKAAYASGDYSNQVAALDASMHALESNMLSFTLWNYATENTHMWGDGWNGEDLSLFSRSVPRKLAKLAVNVPVANDENTETTTSTTNHVYQYPTSPTPQPAKITIVDDYDEGGRALPAFVRPYAIATPGIPTKFSFDMATATMRYTFTTTPATASKSHICEFYLPKRHYPSHQDTEVITSSGRYCIDIEKQRLYWVLAAGEDGASITENSILVRRKSAVSATRARSTSSRGVAAKDPAEQNEYICPGCIIL</sequence>
<proteinExistence type="inferred from homology"/>
<dbReference type="Pfam" id="PF18564">
    <property type="entry name" value="Glyco_hydro_5_C"/>
    <property type="match status" value="1"/>
</dbReference>
<dbReference type="SUPFAM" id="SSF51445">
    <property type="entry name" value="(Trans)glycosidases"/>
    <property type="match status" value="1"/>
</dbReference>
<feature type="region of interest" description="Disordered" evidence="4">
    <location>
        <begin position="1"/>
        <end position="30"/>
    </location>
</feature>
<dbReference type="Gene3D" id="2.60.40.1180">
    <property type="entry name" value="Golgi alpha-mannosidase II"/>
    <property type="match status" value="1"/>
</dbReference>
<dbReference type="InterPro" id="IPR017853">
    <property type="entry name" value="GH"/>
</dbReference>